<dbReference type="Pfam" id="PF02678">
    <property type="entry name" value="Pirin"/>
    <property type="match status" value="1"/>
</dbReference>
<evidence type="ECO:0000313" key="6">
    <source>
        <dbReference type="Proteomes" id="UP000664369"/>
    </source>
</evidence>
<proteinExistence type="inferred from homology"/>
<dbReference type="InterPro" id="IPR053186">
    <property type="entry name" value="QDO-related"/>
</dbReference>
<evidence type="ECO:0000256" key="2">
    <source>
        <dbReference type="RuleBase" id="RU003457"/>
    </source>
</evidence>
<dbReference type="Proteomes" id="UP000664369">
    <property type="component" value="Unassembled WGS sequence"/>
</dbReference>
<evidence type="ECO:0000259" key="4">
    <source>
        <dbReference type="Pfam" id="PF05726"/>
    </source>
</evidence>
<gene>
    <name evidence="5" type="ORF">J4E00_14630</name>
</gene>
<feature type="domain" description="Pirin N-terminal" evidence="3">
    <location>
        <begin position="28"/>
        <end position="133"/>
    </location>
</feature>
<name>A0ABS3QGB4_9BACT</name>
<evidence type="ECO:0000259" key="3">
    <source>
        <dbReference type="Pfam" id="PF02678"/>
    </source>
</evidence>
<comment type="caution">
    <text evidence="5">The sequence shown here is derived from an EMBL/GenBank/DDBJ whole genome shotgun (WGS) entry which is preliminary data.</text>
</comment>
<evidence type="ECO:0000313" key="5">
    <source>
        <dbReference type="EMBL" id="MBO2010294.1"/>
    </source>
</evidence>
<sequence>METTHATTFRRIFQVIDGNRKAVGDGFQVTSPMPGPRIRQLSPFLLIDHIGPMTIAPSEQPLGSPPHPHRGFETVTIMYSGVLAHRDTAGHAGNIGPGDVQWMTAGAGLLHEELYEKEFTRRGGTLEVVQLWVNMPKKDKMAPANYQDIPSADIKTLPTPDGRGTVRVIAGTYEGVTGPASTFSPMTMLDVHLPKGTEFNLTLPQDYNVGLYIVKGDVRLHGDYSATTKQLVVLGWNSSEASITANEDSIILVLAGEPIEEPLATYGPFVMNTNKELVQAIADYESGAMGSFADTD</sequence>
<dbReference type="RefSeq" id="WP_208175927.1">
    <property type="nucleotide sequence ID" value="NZ_JAGETZ010000006.1"/>
</dbReference>
<dbReference type="SUPFAM" id="SSF51182">
    <property type="entry name" value="RmlC-like cupins"/>
    <property type="match status" value="1"/>
</dbReference>
<protein>
    <submittedName>
        <fullName evidence="5">Pirin family protein</fullName>
    </submittedName>
</protein>
<dbReference type="PANTHER" id="PTHR43594:SF1">
    <property type="entry name" value="QUERCETIN 2,3-DIOXYGENASE PA2418-RELATED"/>
    <property type="match status" value="1"/>
</dbReference>
<dbReference type="InterPro" id="IPR008778">
    <property type="entry name" value="Pirin_C_dom"/>
</dbReference>
<reference evidence="5 6" key="1">
    <citation type="submission" date="2021-03" db="EMBL/GenBank/DDBJ databases">
        <authorList>
            <person name="Kim M.K."/>
        </authorList>
    </citation>
    <scope>NUCLEOTIDE SEQUENCE [LARGE SCALE GENOMIC DNA]</scope>
    <source>
        <strain evidence="5 6">BT442</strain>
    </source>
</reference>
<dbReference type="Gene3D" id="2.60.120.10">
    <property type="entry name" value="Jelly Rolls"/>
    <property type="match status" value="2"/>
</dbReference>
<dbReference type="InterPro" id="IPR014710">
    <property type="entry name" value="RmlC-like_jellyroll"/>
</dbReference>
<dbReference type="InterPro" id="IPR011051">
    <property type="entry name" value="RmlC_Cupin_sf"/>
</dbReference>
<keyword evidence="6" id="KW-1185">Reference proteome</keyword>
<dbReference type="InterPro" id="IPR012093">
    <property type="entry name" value="Pirin"/>
</dbReference>
<organism evidence="5 6">
    <name type="scientific">Hymenobacter negativus</name>
    <dbReference type="NCBI Taxonomy" id="2795026"/>
    <lineage>
        <taxon>Bacteria</taxon>
        <taxon>Pseudomonadati</taxon>
        <taxon>Bacteroidota</taxon>
        <taxon>Cytophagia</taxon>
        <taxon>Cytophagales</taxon>
        <taxon>Hymenobacteraceae</taxon>
        <taxon>Hymenobacter</taxon>
    </lineage>
</organism>
<comment type="similarity">
    <text evidence="1 2">Belongs to the pirin family.</text>
</comment>
<dbReference type="PANTHER" id="PTHR43594">
    <property type="entry name" value="QUERCETIN 2,3-DIOXYGENASE"/>
    <property type="match status" value="1"/>
</dbReference>
<dbReference type="EMBL" id="JAGETZ010000006">
    <property type="protein sequence ID" value="MBO2010294.1"/>
    <property type="molecule type" value="Genomic_DNA"/>
</dbReference>
<dbReference type="CDD" id="cd02247">
    <property type="entry name" value="cupin_pirin_C"/>
    <property type="match status" value="1"/>
</dbReference>
<dbReference type="CDD" id="cd02909">
    <property type="entry name" value="cupin_pirin_N"/>
    <property type="match status" value="1"/>
</dbReference>
<dbReference type="PIRSF" id="PIRSF006232">
    <property type="entry name" value="Pirin"/>
    <property type="match status" value="1"/>
</dbReference>
<dbReference type="Pfam" id="PF05726">
    <property type="entry name" value="Pirin_C"/>
    <property type="match status" value="1"/>
</dbReference>
<feature type="domain" description="Pirin C-terminal" evidence="4">
    <location>
        <begin position="188"/>
        <end position="289"/>
    </location>
</feature>
<dbReference type="InterPro" id="IPR003829">
    <property type="entry name" value="Pirin_N_dom"/>
</dbReference>
<accession>A0ABS3QGB4</accession>
<evidence type="ECO:0000256" key="1">
    <source>
        <dbReference type="ARBA" id="ARBA00008416"/>
    </source>
</evidence>